<dbReference type="AlphaFoldDB" id="A0A0F9Y8F0"/>
<organism evidence="1">
    <name type="scientific">marine sediment metagenome</name>
    <dbReference type="NCBI Taxonomy" id="412755"/>
    <lineage>
        <taxon>unclassified sequences</taxon>
        <taxon>metagenomes</taxon>
        <taxon>ecological metagenomes</taxon>
    </lineage>
</organism>
<name>A0A0F9Y8F0_9ZZZZ</name>
<protein>
    <submittedName>
        <fullName evidence="1">Uncharacterized protein</fullName>
    </submittedName>
</protein>
<dbReference type="EMBL" id="LAZR01000038">
    <property type="protein sequence ID" value="KKO00904.1"/>
    <property type="molecule type" value="Genomic_DNA"/>
</dbReference>
<sequence>MFTLAINNLKTAANLSFMDILINLKTKYDSSSVLKVFEETIQEFIISGNIMQGINRL</sequence>
<gene>
    <name evidence="1" type="ORF">LCGC14_0123110</name>
</gene>
<reference evidence="1" key="1">
    <citation type="journal article" date="2015" name="Nature">
        <title>Complex archaea that bridge the gap between prokaryotes and eukaryotes.</title>
        <authorList>
            <person name="Spang A."/>
            <person name="Saw J.H."/>
            <person name="Jorgensen S.L."/>
            <person name="Zaremba-Niedzwiedzka K."/>
            <person name="Martijn J."/>
            <person name="Lind A.E."/>
            <person name="van Eijk R."/>
            <person name="Schleper C."/>
            <person name="Guy L."/>
            <person name="Ettema T.J."/>
        </authorList>
    </citation>
    <scope>NUCLEOTIDE SEQUENCE</scope>
</reference>
<accession>A0A0F9Y8F0</accession>
<proteinExistence type="predicted"/>
<evidence type="ECO:0000313" key="1">
    <source>
        <dbReference type="EMBL" id="KKO00904.1"/>
    </source>
</evidence>
<comment type="caution">
    <text evidence="1">The sequence shown here is derived from an EMBL/GenBank/DDBJ whole genome shotgun (WGS) entry which is preliminary data.</text>
</comment>